<name>A0ACB7HZI0_MANES</name>
<proteinExistence type="predicted"/>
<evidence type="ECO:0000313" key="1">
    <source>
        <dbReference type="EMBL" id="KAG8658057.1"/>
    </source>
</evidence>
<organism evidence="1 2">
    <name type="scientific">Manihot esculenta</name>
    <name type="common">Cassava</name>
    <name type="synonym">Jatropha manihot</name>
    <dbReference type="NCBI Taxonomy" id="3983"/>
    <lineage>
        <taxon>Eukaryota</taxon>
        <taxon>Viridiplantae</taxon>
        <taxon>Streptophyta</taxon>
        <taxon>Embryophyta</taxon>
        <taxon>Tracheophyta</taxon>
        <taxon>Spermatophyta</taxon>
        <taxon>Magnoliopsida</taxon>
        <taxon>eudicotyledons</taxon>
        <taxon>Gunneridae</taxon>
        <taxon>Pentapetalae</taxon>
        <taxon>rosids</taxon>
        <taxon>fabids</taxon>
        <taxon>Malpighiales</taxon>
        <taxon>Euphorbiaceae</taxon>
        <taxon>Crotonoideae</taxon>
        <taxon>Manihoteae</taxon>
        <taxon>Manihot</taxon>
    </lineage>
</organism>
<comment type="caution">
    <text evidence="1">The sequence shown here is derived from an EMBL/GenBank/DDBJ whole genome shotgun (WGS) entry which is preliminary data.</text>
</comment>
<dbReference type="EMBL" id="CM004389">
    <property type="protein sequence ID" value="KAG8658057.1"/>
    <property type="molecule type" value="Genomic_DNA"/>
</dbReference>
<keyword evidence="2" id="KW-1185">Reference proteome</keyword>
<accession>A0ACB7HZI0</accession>
<sequence length="245" mass="28113">MSDYLPQELLLDIFHRLPNTSIGRCMCVCKYWLSLIKNPSFVSSHIHHTILPKKAPMFLLKLCSNQIQYSLHFDNKKFSNYKRLGVPLKHDNRSFSVIGSSNGLVCLMHNLYTYNYTFVLWNPLIRKSLTLPKPNVTFESHGAFEALVGFGFDACSEDYKVVRVVRLLEYENESEEDEELAIEVEIFSLNRNSWNNITGKAPQYDIVERGSQAFVNGTVHWIATQRGRTGESNNLILGLDLVKYG</sequence>
<protein>
    <submittedName>
        <fullName evidence="1">Uncharacterized protein</fullName>
    </submittedName>
</protein>
<gene>
    <name evidence="1" type="ORF">MANES_03G115900v8</name>
</gene>
<reference evidence="2" key="1">
    <citation type="journal article" date="2016" name="Nat. Biotechnol.">
        <title>Sequencing wild and cultivated cassava and related species reveals extensive interspecific hybridization and genetic diversity.</title>
        <authorList>
            <person name="Bredeson J.V."/>
            <person name="Lyons J.B."/>
            <person name="Prochnik S.E."/>
            <person name="Wu G.A."/>
            <person name="Ha C.M."/>
            <person name="Edsinger-Gonzales E."/>
            <person name="Grimwood J."/>
            <person name="Schmutz J."/>
            <person name="Rabbi I.Y."/>
            <person name="Egesi C."/>
            <person name="Nauluvula P."/>
            <person name="Lebot V."/>
            <person name="Ndunguru J."/>
            <person name="Mkamilo G."/>
            <person name="Bart R.S."/>
            <person name="Setter T.L."/>
            <person name="Gleadow R.M."/>
            <person name="Kulakow P."/>
            <person name="Ferguson M.E."/>
            <person name="Rounsley S."/>
            <person name="Rokhsar D.S."/>
        </authorList>
    </citation>
    <scope>NUCLEOTIDE SEQUENCE [LARGE SCALE GENOMIC DNA]</scope>
    <source>
        <strain evidence="2">cv. AM560-2</strain>
    </source>
</reference>
<evidence type="ECO:0000313" key="2">
    <source>
        <dbReference type="Proteomes" id="UP000091857"/>
    </source>
</evidence>
<dbReference type="Proteomes" id="UP000091857">
    <property type="component" value="Chromosome 3"/>
</dbReference>